<dbReference type="InterPro" id="IPR001841">
    <property type="entry name" value="Znf_RING"/>
</dbReference>
<dbReference type="Pfam" id="PF00653">
    <property type="entry name" value="BIR"/>
    <property type="match status" value="3"/>
</dbReference>
<dbReference type="PROSITE" id="PS50143">
    <property type="entry name" value="BIR_REPEAT_2"/>
    <property type="match status" value="3"/>
</dbReference>
<dbReference type="GO" id="GO:0008270">
    <property type="term" value="F:zinc ion binding"/>
    <property type="evidence" value="ECO:0007669"/>
    <property type="project" value="UniProtKB-KW"/>
</dbReference>
<dbReference type="Gene3D" id="1.10.8.10">
    <property type="entry name" value="DNA helicase RuvA subunit, C-terminal domain"/>
    <property type="match status" value="1"/>
</dbReference>
<dbReference type="Gene3D" id="1.10.1170.10">
    <property type="entry name" value="Inhibitor Of Apoptosis Protein (2mihbC-IAP-1), Chain A"/>
    <property type="match status" value="3"/>
</dbReference>
<dbReference type="AlphaFoldDB" id="A0ABD2NN03"/>
<evidence type="ECO:0000256" key="1">
    <source>
        <dbReference type="ARBA" id="ARBA00006672"/>
    </source>
</evidence>
<dbReference type="GO" id="GO:0043027">
    <property type="term" value="F:cysteine-type endopeptidase inhibitor activity involved in apoptotic process"/>
    <property type="evidence" value="ECO:0007669"/>
    <property type="project" value="UniProtKB-ARBA"/>
</dbReference>
<dbReference type="GO" id="GO:0048471">
    <property type="term" value="C:perinuclear region of cytoplasm"/>
    <property type="evidence" value="ECO:0007669"/>
    <property type="project" value="UniProtKB-ARBA"/>
</dbReference>
<keyword evidence="3" id="KW-0479">Metal-binding</keyword>
<dbReference type="Gene3D" id="3.30.40.10">
    <property type="entry name" value="Zinc/RING finger domain, C3HC4 (zinc finger)"/>
    <property type="match status" value="1"/>
</dbReference>
<sequence>MNSEETRLETFRDWPSNAPVSAVRIAKAGFYSTKEGLTVECFACHIRIREWNYGDQVMAKHKNANPSCPFVLDPATSGNVPIIPQVVSLPSSSVNLNYKDESVRLTSFRNWPIPHIVTPESLASAGFYYYDSGDNTKCAYCNGIMTSWLPEDDPDKEHKRHFPNCPYVISTISPRLLDRLPRDNSLTNVDLVANENLDALGVNAHKIPKKPSCATLESRLRTFNTWPSELIQTPEDLAQAGFYYEGIGDQVRCFHCDGGLRHWDPEDDPWTEHARWFPLCSFVKIVKGQDFIVSCSKAQVDNGMEKLSNFKPKNTRRFRVTEAELEEYMSSEVVLTALNIGLSIDRVKRALREKLEQTGSNFARADTLVLATVNLQIDEEGRSEIESECTDNYNDFMFKSTNHMTSEDSSPTPSEDIPIASIPDTSKKVSLEEENRILKEQRLCKVCMDSEVGVVFLPCGHFATCVNCAPNLQDCPVCRTTIKATVRTFLA</sequence>
<keyword evidence="5" id="KW-0862">Zinc</keyword>
<dbReference type="FunFam" id="3.30.40.10:FF:000184">
    <property type="entry name" value="Baculoviral IAP repeat containing 2"/>
    <property type="match status" value="1"/>
</dbReference>
<dbReference type="GO" id="GO:0070936">
    <property type="term" value="P:protein K48-linked ubiquitination"/>
    <property type="evidence" value="ECO:0007669"/>
    <property type="project" value="UniProtKB-ARBA"/>
</dbReference>
<evidence type="ECO:0000256" key="4">
    <source>
        <dbReference type="ARBA" id="ARBA00022771"/>
    </source>
</evidence>
<feature type="domain" description="RING-type" evidence="7">
    <location>
        <begin position="444"/>
        <end position="479"/>
    </location>
</feature>
<dbReference type="Pfam" id="PF13920">
    <property type="entry name" value="zf-C3HC4_3"/>
    <property type="match status" value="1"/>
</dbReference>
<dbReference type="GO" id="GO:0031625">
    <property type="term" value="F:ubiquitin protein ligase binding"/>
    <property type="evidence" value="ECO:0007669"/>
    <property type="project" value="UniProtKB-ARBA"/>
</dbReference>
<dbReference type="CDD" id="cd16713">
    <property type="entry name" value="RING-HC_BIRC2_3_7"/>
    <property type="match status" value="1"/>
</dbReference>
<proteinExistence type="inferred from homology"/>
<dbReference type="EMBL" id="JABFTP020000124">
    <property type="protein sequence ID" value="KAL3279746.1"/>
    <property type="molecule type" value="Genomic_DNA"/>
</dbReference>
<dbReference type="FunFam" id="1.10.1170.10:FF:000002">
    <property type="entry name" value="Baculoviral IAP repeat containing 7"/>
    <property type="match status" value="1"/>
</dbReference>
<comment type="caution">
    <text evidence="8">The sequence shown here is derived from an EMBL/GenBank/DDBJ whole genome shotgun (WGS) entry which is preliminary data.</text>
</comment>
<dbReference type="SMART" id="SM00238">
    <property type="entry name" value="BIR"/>
    <property type="match status" value="3"/>
</dbReference>
<gene>
    <name evidence="8" type="ORF">HHI36_017254</name>
</gene>
<name>A0ABD2NN03_9CUCU</name>
<accession>A0ABD2NN03</accession>
<dbReference type="FunFam" id="1.10.1170.10:FF:000003">
    <property type="entry name" value="E3 ubiquitin-protein ligase XIAP"/>
    <property type="match status" value="1"/>
</dbReference>
<comment type="similarity">
    <text evidence="1">Belongs to the IAP family.</text>
</comment>
<evidence type="ECO:0000256" key="5">
    <source>
        <dbReference type="ARBA" id="ARBA00022833"/>
    </source>
</evidence>
<keyword evidence="2" id="KW-0053">Apoptosis</keyword>
<dbReference type="PROSITE" id="PS50089">
    <property type="entry name" value="ZF_RING_2"/>
    <property type="match status" value="1"/>
</dbReference>
<keyword evidence="4 6" id="KW-0863">Zinc-finger</keyword>
<dbReference type="GO" id="GO:0022416">
    <property type="term" value="P:chaeta development"/>
    <property type="evidence" value="ECO:0007669"/>
    <property type="project" value="UniProtKB-ARBA"/>
</dbReference>
<dbReference type="SUPFAM" id="SSF57924">
    <property type="entry name" value="Inhibitor of apoptosis (IAP) repeat"/>
    <property type="match status" value="3"/>
</dbReference>
<dbReference type="GO" id="GO:0004869">
    <property type="term" value="F:cysteine-type endopeptidase inhibitor activity"/>
    <property type="evidence" value="ECO:0007669"/>
    <property type="project" value="UniProtKB-ARBA"/>
</dbReference>
<dbReference type="PROSITE" id="PS01282">
    <property type="entry name" value="BIR_REPEAT_1"/>
    <property type="match status" value="2"/>
</dbReference>
<dbReference type="CDD" id="cd00022">
    <property type="entry name" value="BIR"/>
    <property type="match status" value="3"/>
</dbReference>
<dbReference type="InterPro" id="IPR001370">
    <property type="entry name" value="BIR_rpt"/>
</dbReference>
<reference evidence="8 9" key="1">
    <citation type="journal article" date="2021" name="BMC Biol.">
        <title>Horizontally acquired antibacterial genes associated with adaptive radiation of ladybird beetles.</title>
        <authorList>
            <person name="Li H.S."/>
            <person name="Tang X.F."/>
            <person name="Huang Y.H."/>
            <person name="Xu Z.Y."/>
            <person name="Chen M.L."/>
            <person name="Du X.Y."/>
            <person name="Qiu B.Y."/>
            <person name="Chen P.T."/>
            <person name="Zhang W."/>
            <person name="Slipinski A."/>
            <person name="Escalona H.E."/>
            <person name="Waterhouse R.M."/>
            <person name="Zwick A."/>
            <person name="Pang H."/>
        </authorList>
    </citation>
    <scope>NUCLEOTIDE SEQUENCE [LARGE SCALE GENOMIC DNA]</scope>
    <source>
        <strain evidence="8">SYSU2018</strain>
    </source>
</reference>
<dbReference type="GO" id="GO:0010604">
    <property type="term" value="P:positive regulation of macromolecule metabolic process"/>
    <property type="evidence" value="ECO:0007669"/>
    <property type="project" value="UniProtKB-ARBA"/>
</dbReference>
<dbReference type="GO" id="GO:0061630">
    <property type="term" value="F:ubiquitin protein ligase activity"/>
    <property type="evidence" value="ECO:0007669"/>
    <property type="project" value="UniProtKB-ARBA"/>
</dbReference>
<protein>
    <recommendedName>
        <fullName evidence="7">RING-type domain-containing protein</fullName>
    </recommendedName>
</protein>
<dbReference type="InterPro" id="IPR050784">
    <property type="entry name" value="IAP"/>
</dbReference>
<evidence type="ECO:0000256" key="2">
    <source>
        <dbReference type="ARBA" id="ARBA00022703"/>
    </source>
</evidence>
<dbReference type="InterPro" id="IPR013083">
    <property type="entry name" value="Znf_RING/FYVE/PHD"/>
</dbReference>
<evidence type="ECO:0000256" key="6">
    <source>
        <dbReference type="PROSITE-ProRule" id="PRU00175"/>
    </source>
</evidence>
<dbReference type="PANTHER" id="PTHR10044:SF139">
    <property type="entry name" value="DEATH-ASSOCIATED INHIBITOR OF APOPTOSIS 2"/>
    <property type="match status" value="1"/>
</dbReference>
<dbReference type="GO" id="GO:0006915">
    <property type="term" value="P:apoptotic process"/>
    <property type="evidence" value="ECO:0007669"/>
    <property type="project" value="UniProtKB-KW"/>
</dbReference>
<dbReference type="PANTHER" id="PTHR10044">
    <property type="entry name" value="INHIBITOR OF APOPTOSIS"/>
    <property type="match status" value="1"/>
</dbReference>
<dbReference type="Proteomes" id="UP001516400">
    <property type="component" value="Unassembled WGS sequence"/>
</dbReference>
<dbReference type="GO" id="GO:0005829">
    <property type="term" value="C:cytosol"/>
    <property type="evidence" value="ECO:0007669"/>
    <property type="project" value="UniProtKB-ARBA"/>
</dbReference>
<evidence type="ECO:0000256" key="3">
    <source>
        <dbReference type="ARBA" id="ARBA00022723"/>
    </source>
</evidence>
<evidence type="ECO:0000313" key="9">
    <source>
        <dbReference type="Proteomes" id="UP001516400"/>
    </source>
</evidence>
<evidence type="ECO:0000313" key="8">
    <source>
        <dbReference type="EMBL" id="KAL3279746.1"/>
    </source>
</evidence>
<dbReference type="SMART" id="SM00184">
    <property type="entry name" value="RING"/>
    <property type="match status" value="1"/>
</dbReference>
<dbReference type="GO" id="GO:0089720">
    <property type="term" value="F:caspase binding"/>
    <property type="evidence" value="ECO:0007669"/>
    <property type="project" value="UniProtKB-ARBA"/>
</dbReference>
<evidence type="ECO:0000259" key="7">
    <source>
        <dbReference type="PROSITE" id="PS50089"/>
    </source>
</evidence>
<organism evidence="8 9">
    <name type="scientific">Cryptolaemus montrouzieri</name>
    <dbReference type="NCBI Taxonomy" id="559131"/>
    <lineage>
        <taxon>Eukaryota</taxon>
        <taxon>Metazoa</taxon>
        <taxon>Ecdysozoa</taxon>
        <taxon>Arthropoda</taxon>
        <taxon>Hexapoda</taxon>
        <taxon>Insecta</taxon>
        <taxon>Pterygota</taxon>
        <taxon>Neoptera</taxon>
        <taxon>Endopterygota</taxon>
        <taxon>Coleoptera</taxon>
        <taxon>Polyphaga</taxon>
        <taxon>Cucujiformia</taxon>
        <taxon>Coccinelloidea</taxon>
        <taxon>Coccinellidae</taxon>
        <taxon>Scymninae</taxon>
        <taxon>Scymnini</taxon>
        <taxon>Cryptolaemus</taxon>
    </lineage>
</organism>
<keyword evidence="9" id="KW-1185">Reference proteome</keyword>